<feature type="compositionally biased region" description="Basic and acidic residues" evidence="5">
    <location>
        <begin position="287"/>
        <end position="296"/>
    </location>
</feature>
<reference evidence="8 9" key="2">
    <citation type="journal article" date="2021" name="Curr. Genet.">
        <title>Genetic response to nitrogen starvation in the aggressive Eucalyptus foliar pathogen Teratosphaeria destructans.</title>
        <authorList>
            <person name="Havenga M."/>
            <person name="Wingfield B.D."/>
            <person name="Wingfield M.J."/>
            <person name="Dreyer L.L."/>
            <person name="Roets F."/>
            <person name="Aylward J."/>
        </authorList>
    </citation>
    <scope>NUCLEOTIDE SEQUENCE [LARGE SCALE GENOMIC DNA]</scope>
    <source>
        <strain evidence="8">CMW44962</strain>
    </source>
</reference>
<dbReference type="AlphaFoldDB" id="A0A9W7SXI6"/>
<organism evidence="8 9">
    <name type="scientific">Teratosphaeria destructans</name>
    <dbReference type="NCBI Taxonomy" id="418781"/>
    <lineage>
        <taxon>Eukaryota</taxon>
        <taxon>Fungi</taxon>
        <taxon>Dikarya</taxon>
        <taxon>Ascomycota</taxon>
        <taxon>Pezizomycotina</taxon>
        <taxon>Dothideomycetes</taxon>
        <taxon>Dothideomycetidae</taxon>
        <taxon>Mycosphaerellales</taxon>
        <taxon>Teratosphaeriaceae</taxon>
        <taxon>Teratosphaeria</taxon>
    </lineage>
</organism>
<evidence type="ECO:0000313" key="8">
    <source>
        <dbReference type="EMBL" id="KAH9838181.1"/>
    </source>
</evidence>
<keyword evidence="2" id="KW-0812">Transmembrane</keyword>
<evidence type="ECO:0000313" key="9">
    <source>
        <dbReference type="Proteomes" id="UP001138500"/>
    </source>
</evidence>
<dbReference type="Pfam" id="PF04991">
    <property type="entry name" value="LicD"/>
    <property type="match status" value="2"/>
</dbReference>
<dbReference type="PANTHER" id="PTHR15407:SF32">
    <property type="entry name" value="PROTEIN (MNN4), PUTATIVE (AFU_ORTHOLOGUE AFUA_1G03790)-RELATED"/>
    <property type="match status" value="1"/>
</dbReference>
<name>A0A9W7SXI6_9PEZI</name>
<dbReference type="InterPro" id="IPR009644">
    <property type="entry name" value="FKTN/MNN4/W02B3.4-1"/>
</dbReference>
<feature type="chain" id="PRO_5040926621" evidence="6">
    <location>
        <begin position="21"/>
        <end position="296"/>
    </location>
</feature>
<dbReference type="GO" id="GO:0016020">
    <property type="term" value="C:membrane"/>
    <property type="evidence" value="ECO:0007669"/>
    <property type="project" value="UniProtKB-SubCell"/>
</dbReference>
<keyword evidence="3" id="KW-1133">Transmembrane helix</keyword>
<dbReference type="PANTHER" id="PTHR15407">
    <property type="entry name" value="FUKUTIN-RELATED"/>
    <property type="match status" value="1"/>
</dbReference>
<feature type="domain" description="LicD/FKTN/FKRP nucleotidyltransferase" evidence="7">
    <location>
        <begin position="98"/>
        <end position="197"/>
    </location>
</feature>
<protein>
    <submittedName>
        <fullName evidence="8">Mannosylphosphorylation protein</fullName>
    </submittedName>
</protein>
<evidence type="ECO:0000256" key="4">
    <source>
        <dbReference type="ARBA" id="ARBA00023136"/>
    </source>
</evidence>
<reference evidence="8 9" key="1">
    <citation type="journal article" date="2018" name="IMA Fungus">
        <title>IMA Genome-F 10: Nine draft genome sequences of Claviceps purpurea s.lat., including C. arundinis, C. humidiphila, and C. cf. spartinae, pseudomolecules for the pitch canker pathogen Fusarium circinatum, draft genome of Davidsoniella eucalypti, Grosmannia galeiformis, Quambalaria eucalypti, and Teratosphaeria destructans.</title>
        <authorList>
            <person name="Wingfield B.D."/>
            <person name="Liu M."/>
            <person name="Nguyen H.D."/>
            <person name="Lane F.A."/>
            <person name="Morgan S.W."/>
            <person name="De Vos L."/>
            <person name="Wilken P.M."/>
            <person name="Duong T.A."/>
            <person name="Aylward J."/>
            <person name="Coetzee M.P."/>
            <person name="Dadej K."/>
            <person name="De Beer Z.W."/>
            <person name="Findlay W."/>
            <person name="Havenga M."/>
            <person name="Kolarik M."/>
            <person name="Menzies J.G."/>
            <person name="Naidoo K."/>
            <person name="Pochopski O."/>
            <person name="Shoukouhi P."/>
            <person name="Santana Q.C."/>
            <person name="Seifert K.A."/>
            <person name="Soal N."/>
            <person name="Steenkamp E.T."/>
            <person name="Tatham C.T."/>
            <person name="van der Nest M.A."/>
            <person name="Wingfield M.J."/>
        </authorList>
    </citation>
    <scope>NUCLEOTIDE SEQUENCE [LARGE SCALE GENOMIC DNA]</scope>
    <source>
        <strain evidence="8">CMW44962</strain>
    </source>
</reference>
<dbReference type="GO" id="GO:0009100">
    <property type="term" value="P:glycoprotein metabolic process"/>
    <property type="evidence" value="ECO:0007669"/>
    <property type="project" value="UniProtKB-ARBA"/>
</dbReference>
<proteinExistence type="predicted"/>
<evidence type="ECO:0000256" key="3">
    <source>
        <dbReference type="ARBA" id="ARBA00022989"/>
    </source>
</evidence>
<keyword evidence="4" id="KW-0472">Membrane</keyword>
<dbReference type="Proteomes" id="UP001138500">
    <property type="component" value="Unassembled WGS sequence"/>
</dbReference>
<feature type="signal peptide" evidence="6">
    <location>
        <begin position="1"/>
        <end position="20"/>
    </location>
</feature>
<evidence type="ECO:0000256" key="5">
    <source>
        <dbReference type="SAM" id="MobiDB-lite"/>
    </source>
</evidence>
<accession>A0A9W7SXI6</accession>
<evidence type="ECO:0000256" key="6">
    <source>
        <dbReference type="SAM" id="SignalP"/>
    </source>
</evidence>
<comment type="caution">
    <text evidence="8">The sequence shown here is derived from an EMBL/GenBank/DDBJ whole genome shotgun (WGS) entry which is preliminary data.</text>
</comment>
<keyword evidence="9" id="KW-1185">Reference proteome</keyword>
<sequence length="296" mass="34360">MRKTFAWLACGLLTVQHASGVPNLVSRDAPFAQVRTKLNRSHQKYDKHAYGKYFHESSFDNHYDGRFAAKPLQYDERRHHLTALVQTYLSSMHDIGAETFIMHGTLLGWWWNRKSLPWDSDIDVMVSEKSMRYLADHYNMTVHRYRLPGIDAARDYMFEMNSHCLNDSIDKVNMIDARWIDTDTGLYIDITTLRRNHTAEALGDLGAMMVKDGHHYHHDEIFPLRESTFEGVPVKIPYAYAQILIEDYEEQALSGLVWANHRFDQEKQEWVPVRDVNGQGGSVSTEGRGKSHRDSR</sequence>
<keyword evidence="6" id="KW-0732">Signal</keyword>
<evidence type="ECO:0000259" key="7">
    <source>
        <dbReference type="Pfam" id="PF04991"/>
    </source>
</evidence>
<feature type="region of interest" description="Disordered" evidence="5">
    <location>
        <begin position="270"/>
        <end position="296"/>
    </location>
</feature>
<feature type="domain" description="LicD/FKTN/FKRP nucleotidyltransferase" evidence="7">
    <location>
        <begin position="210"/>
        <end position="248"/>
    </location>
</feature>
<gene>
    <name evidence="8" type="ORF">Tdes44962_MAKER08237</name>
</gene>
<comment type="subcellular location">
    <subcellularLocation>
        <location evidence="1">Membrane</location>
        <topology evidence="1">Single-pass membrane protein</topology>
    </subcellularLocation>
</comment>
<dbReference type="OrthoDB" id="444255at2759"/>
<evidence type="ECO:0000256" key="1">
    <source>
        <dbReference type="ARBA" id="ARBA00004167"/>
    </source>
</evidence>
<dbReference type="InterPro" id="IPR007074">
    <property type="entry name" value="LicD/FKTN/FKRP_NTP_transf"/>
</dbReference>
<evidence type="ECO:0000256" key="2">
    <source>
        <dbReference type="ARBA" id="ARBA00022692"/>
    </source>
</evidence>
<dbReference type="EMBL" id="RIBY02000724">
    <property type="protein sequence ID" value="KAH9838181.1"/>
    <property type="molecule type" value="Genomic_DNA"/>
</dbReference>